<dbReference type="InterPro" id="IPR026341">
    <property type="entry name" value="T9SS_type_B"/>
</dbReference>
<comment type="caution">
    <text evidence="3">The sequence shown here is derived from an EMBL/GenBank/DDBJ whole genome shotgun (WGS) entry which is preliminary data.</text>
</comment>
<proteinExistence type="predicted"/>
<dbReference type="EMBL" id="LIYD01000005">
    <property type="protein sequence ID" value="KOS04850.1"/>
    <property type="molecule type" value="Genomic_DNA"/>
</dbReference>
<feature type="chain" id="PRO_5005839095" description="Ig-like domain-containing protein" evidence="1">
    <location>
        <begin position="19"/>
        <end position="1048"/>
    </location>
</feature>
<dbReference type="Proteomes" id="UP000037755">
    <property type="component" value="Unassembled WGS sequence"/>
</dbReference>
<dbReference type="InterPro" id="IPR044023">
    <property type="entry name" value="Ig_7"/>
</dbReference>
<evidence type="ECO:0000256" key="1">
    <source>
        <dbReference type="SAM" id="SignalP"/>
    </source>
</evidence>
<keyword evidence="4" id="KW-1185">Reference proteome</keyword>
<dbReference type="AlphaFoldDB" id="A0A0M9VGV0"/>
<reference evidence="3 4" key="1">
    <citation type="submission" date="2015-08" db="EMBL/GenBank/DDBJ databases">
        <title>Whole genome sequence of Flavobacterium akiainvivens IK-1T, from decaying Wikstroemia oahuensis, an endemic Hawaiian shrub.</title>
        <authorList>
            <person name="Wan X."/>
            <person name="Hou S."/>
            <person name="Saito J."/>
            <person name="Donachie S."/>
        </authorList>
    </citation>
    <scope>NUCLEOTIDE SEQUENCE [LARGE SCALE GENOMIC DNA]</scope>
    <source>
        <strain evidence="3 4">IK-1</strain>
    </source>
</reference>
<gene>
    <name evidence="3" type="ORF">AM493_01420</name>
</gene>
<organism evidence="3 4">
    <name type="scientific">Flavobacterium akiainvivens</name>
    <dbReference type="NCBI Taxonomy" id="1202724"/>
    <lineage>
        <taxon>Bacteria</taxon>
        <taxon>Pseudomonadati</taxon>
        <taxon>Bacteroidota</taxon>
        <taxon>Flavobacteriia</taxon>
        <taxon>Flavobacteriales</taxon>
        <taxon>Flavobacteriaceae</taxon>
        <taxon>Flavobacterium</taxon>
    </lineage>
</organism>
<feature type="domain" description="Ig-like" evidence="2">
    <location>
        <begin position="660"/>
        <end position="738"/>
    </location>
</feature>
<dbReference type="OrthoDB" id="9765926at2"/>
<keyword evidence="1" id="KW-0732">Signal</keyword>
<evidence type="ECO:0000313" key="3">
    <source>
        <dbReference type="EMBL" id="KOS04850.1"/>
    </source>
</evidence>
<evidence type="ECO:0000313" key="4">
    <source>
        <dbReference type="Proteomes" id="UP000037755"/>
    </source>
</evidence>
<sequence>MKPLYLYILLFYIHIFCAAGSPVTGTAFSQFTVVNCQVSQAGYPVKGISISDPDEADIFPTQTLQVNVTQTGSYTISTNTVNGITFSKSGSFTQTGLQNVTLHAAGMPLNYGTFSYAVQGCEFERTTYIPDRRYKDSTQQGEDSLGNGGSTARHHRFLYRVFESGNTEEEWLQTNLGSNYNKVGHPDFNPDAEPQSITDLNAFGSLYQWGRYSDGHELMNWVSEAGTGNVAVNQTTATKSVTDTPGHNDMIITQGSQGDWREVSNSALWQGEGGANNPCPCGFRVPLQSEFTLESDANNLQTLNDAFASQFRVVGPSARNYSTGLVESPPGYQSVYWTSAIASINSSNDFHFQNTVYEHNTTRGFAFSVRCIMMSYKFERCDEGYDGQESFNLDEIATQIVADYPGHSVSFYDTFENARLENSSNLLSGSYVAYANQNPNILFARLEDANGNFVNGIKIKFYVYETPAVAQAPTLFYCTTIGSSIGLFNLNEADGLLTDDEAGEIFIRYYSTEAAAQAGEAAGLISNPGGYTGAAGTVYARIENLNGCFVLQQVHLVISAMDITPQHINGIDICGTENTVDLASYIDQFTTTPQNYSIYYYTNQADATANNTANAVAEPQAYSLPSSGQTHTVWINFSLNSGINCGNVISSLTFTINALPQISAAAFTACPGENATLSVTTNGSVVNWYANEADTTPMYTGATFATPQLGETTSYWAEAVSAAGCKSDKIEVTVTVAPFEAFAYTENVAVCSGTAAVLEVVAQPGYTVNWYETETSHVILYSGTVFETPALTAPASYWAELVNATGCASGRVVVNVLIKEVLVPVFTFGTVYCLNDYAPALPATSGNGLSGTWSPASINTSSPGIYTYVFTSNSGDCDNGLQTEIEIEVTQPVVPQFDLATEYFFGEEPSALPDVSVNGIQGYWVSSFTNTVTQHTFYPNDDECATGVFAFTSVGYPSFFTPNGDGNSDYWSLAFLNAYDAIRIKQVYIYDRFGKLLVSLPQNGRWDGTYKGKMLPATDYWFMVEYLHYLSNGTRTEKTAKGHFSLIR</sequence>
<dbReference type="RefSeq" id="WP_054405895.1">
    <property type="nucleotide sequence ID" value="NZ_FOYA01000004.1"/>
</dbReference>
<evidence type="ECO:0000259" key="2">
    <source>
        <dbReference type="Pfam" id="PF19081"/>
    </source>
</evidence>
<feature type="signal peptide" evidence="1">
    <location>
        <begin position="1"/>
        <end position="18"/>
    </location>
</feature>
<dbReference type="PATRIC" id="fig|1202724.3.peg.289"/>
<dbReference type="NCBIfam" id="TIGR04131">
    <property type="entry name" value="Bac_Flav_CTERM"/>
    <property type="match status" value="1"/>
</dbReference>
<accession>A0A0M9VGV0</accession>
<dbReference type="STRING" id="1202724.AM493_01420"/>
<protein>
    <recommendedName>
        <fullName evidence="2">Ig-like domain-containing protein</fullName>
    </recommendedName>
</protein>
<dbReference type="Pfam" id="PF13585">
    <property type="entry name" value="CHU_C"/>
    <property type="match status" value="1"/>
</dbReference>
<name>A0A0M9VGV0_9FLAO</name>
<dbReference type="Pfam" id="PF19081">
    <property type="entry name" value="Ig_7"/>
    <property type="match status" value="2"/>
</dbReference>
<feature type="domain" description="Ig-like" evidence="2">
    <location>
        <begin position="744"/>
        <end position="818"/>
    </location>
</feature>